<dbReference type="InterPro" id="IPR009506">
    <property type="entry name" value="YjiS-like"/>
</dbReference>
<proteinExistence type="predicted"/>
<sequence length="86" mass="10106">MLTTIPTSATRPFALRMAVWPARLRRLINRFLAAVIARHERHAAREALRKLDDRQLEDLGMYRTQIDSNLEELAQTRARMQQPGWH</sequence>
<comment type="caution">
    <text evidence="2">The sequence shown here is derived from an EMBL/GenBank/DDBJ whole genome shotgun (WGS) entry which is preliminary data.</text>
</comment>
<gene>
    <name evidence="2" type="ORF">CP49_39270</name>
</gene>
<protein>
    <recommendedName>
        <fullName evidence="1">YjiS-like domain-containing protein</fullName>
    </recommendedName>
</protein>
<organism evidence="2 3">
    <name type="scientific">Bradyrhizobium valentinum</name>
    <dbReference type="NCBI Taxonomy" id="1518501"/>
    <lineage>
        <taxon>Bacteria</taxon>
        <taxon>Pseudomonadati</taxon>
        <taxon>Pseudomonadota</taxon>
        <taxon>Alphaproteobacteria</taxon>
        <taxon>Hyphomicrobiales</taxon>
        <taxon>Nitrobacteraceae</taxon>
        <taxon>Bradyrhizobium</taxon>
    </lineage>
</organism>
<evidence type="ECO:0000259" key="1">
    <source>
        <dbReference type="Pfam" id="PF06568"/>
    </source>
</evidence>
<feature type="domain" description="YjiS-like" evidence="1">
    <location>
        <begin position="32"/>
        <end position="66"/>
    </location>
</feature>
<dbReference type="EMBL" id="LLXX01000192">
    <property type="protein sequence ID" value="KRQ96416.1"/>
    <property type="molecule type" value="Genomic_DNA"/>
</dbReference>
<accession>A0A0R3KLP8</accession>
<dbReference type="AlphaFoldDB" id="A0A0R3KLP8"/>
<name>A0A0R3KLP8_9BRAD</name>
<dbReference type="Pfam" id="PF06568">
    <property type="entry name" value="YjiS-like"/>
    <property type="match status" value="1"/>
</dbReference>
<dbReference type="Proteomes" id="UP000051913">
    <property type="component" value="Unassembled WGS sequence"/>
</dbReference>
<evidence type="ECO:0000313" key="3">
    <source>
        <dbReference type="Proteomes" id="UP000051913"/>
    </source>
</evidence>
<evidence type="ECO:0000313" key="2">
    <source>
        <dbReference type="EMBL" id="KRQ96416.1"/>
    </source>
</evidence>
<keyword evidence="3" id="KW-1185">Reference proteome</keyword>
<reference evidence="2 3" key="1">
    <citation type="submission" date="2014-03" db="EMBL/GenBank/DDBJ databases">
        <title>Bradyrhizobium valentinum sp. nov., isolated from effective nodules of Lupinus mariae-josephae, a lupine endemic of basic-lime soils in Eastern Spain.</title>
        <authorList>
            <person name="Duran D."/>
            <person name="Rey L."/>
            <person name="Navarro A."/>
            <person name="Busquets A."/>
            <person name="Imperial J."/>
            <person name="Ruiz-Argueso T."/>
        </authorList>
    </citation>
    <scope>NUCLEOTIDE SEQUENCE [LARGE SCALE GENOMIC DNA]</scope>
    <source>
        <strain evidence="2 3">LmjM3</strain>
    </source>
</reference>